<evidence type="ECO:0000313" key="1">
    <source>
        <dbReference type="EMBL" id="CAD8108115.1"/>
    </source>
</evidence>
<accession>A0A8S1PY25</accession>
<organism evidence="1 2">
    <name type="scientific">Paramecium primaurelia</name>
    <dbReference type="NCBI Taxonomy" id="5886"/>
    <lineage>
        <taxon>Eukaryota</taxon>
        <taxon>Sar</taxon>
        <taxon>Alveolata</taxon>
        <taxon>Ciliophora</taxon>
        <taxon>Intramacronucleata</taxon>
        <taxon>Oligohymenophorea</taxon>
        <taxon>Peniculida</taxon>
        <taxon>Parameciidae</taxon>
        <taxon>Paramecium</taxon>
    </lineage>
</organism>
<protein>
    <submittedName>
        <fullName evidence="1">Uncharacterized protein</fullName>
    </submittedName>
</protein>
<dbReference type="Proteomes" id="UP000688137">
    <property type="component" value="Unassembled WGS sequence"/>
</dbReference>
<reference evidence="1" key="1">
    <citation type="submission" date="2021-01" db="EMBL/GenBank/DDBJ databases">
        <authorList>
            <consortium name="Genoscope - CEA"/>
            <person name="William W."/>
        </authorList>
    </citation>
    <scope>NUCLEOTIDE SEQUENCE</scope>
</reference>
<sequence length="70" mass="8246">MNSNCNKDELITIQSDNKEICEEVQTVKKTEIYQQQINFIVIETSNDELSYRNLLKFKCTLANRIKKTMT</sequence>
<proteinExistence type="predicted"/>
<dbReference type="OMA" id="WNDDIEV"/>
<dbReference type="AlphaFoldDB" id="A0A8S1PY25"/>
<keyword evidence="2" id="KW-1185">Reference proteome</keyword>
<comment type="caution">
    <text evidence="1">The sequence shown here is derived from an EMBL/GenBank/DDBJ whole genome shotgun (WGS) entry which is preliminary data.</text>
</comment>
<evidence type="ECO:0000313" key="2">
    <source>
        <dbReference type="Proteomes" id="UP000688137"/>
    </source>
</evidence>
<gene>
    <name evidence="1" type="ORF">PPRIM_AZ9-3.1.T1360016</name>
</gene>
<dbReference type="EMBL" id="CAJJDM010000139">
    <property type="protein sequence ID" value="CAD8108115.1"/>
    <property type="molecule type" value="Genomic_DNA"/>
</dbReference>
<name>A0A8S1PY25_PARPR</name>